<evidence type="ECO:0000313" key="5">
    <source>
        <dbReference type="Proteomes" id="UP000242351"/>
    </source>
</evidence>
<reference evidence="4 5" key="1">
    <citation type="submission" date="2017-11" db="EMBL/GenBank/DDBJ databases">
        <authorList>
            <person name="Han C.G."/>
        </authorList>
    </citation>
    <scope>NUCLEOTIDE SEQUENCE [LARGE SCALE GENOMIC DNA]</scope>
    <source>
        <strain evidence="4 5">ANC 5347</strain>
    </source>
</reference>
<keyword evidence="3" id="KW-1133">Transmembrane helix</keyword>
<keyword evidence="3" id="KW-0812">Transmembrane</keyword>
<name>A0A2H9UQT5_9GAMM</name>
<sequence length="996" mass="106668">MSNNRVEVHVGAKTSELKKGMNDAEKIVSDCAKRIENTGNKVKFKLDFSSIKTGLDDITKNINNKFEDIGKSISGNLTKSFAAIGVGIAASVGTAAIGLASLTSEVGRASKELEIQARLANTTTKEFQEWAFASKSVMVEQDKLSDIMKDVNDKFGDFMQTGGGEMADFFEKIAPKVGVTAKEFQGLTGPQILEKYYQTLEKANVSQAEMTFYMESIANDATLLAPLLENNAEKLKQYSNQAHELGLIMDQDAIAKTKEFNTALSTIQQTIDGVFTRLAAQAAPALTNLANDFLGFASRSREGIDSAVTAIITTFESLLDIVQSLFSTISGIWSDLTADIGDGAIQQVGFMDLVAGAMNGFAAVAVGLKVSIEIAFAAIRAVVATVCQAINISVNTVMNVFGGFRDTIQYGLDVLSIKFQTFGNVVSNVLNFNFSAAKASWESGLSQLGSITDRYTGQMQSRLTNLKTSWNTGVSNTANAWGTAGSAIVNSATTGGQRLQNLFLKNPTVVGTAPPPTPSPTFNPNKGIGTGVKDSKGSSAKAKSDADAKAKERAAEQAAKALADIRYKFATEEEKIALDLKKALSDIEKSKVTDAEKVKFRIVAEKEASDKTIALRVKEFEDIKKLKEQLIENDLLIAQRSYEIDKANIQAEFDAKKISNVQKARLEKELEDKLREIKRRGLEDRLALENQMSGISGISGKQGNQNQIMNNISDLDTDQKVSDTKQVGVLSDAEMKDFEDKFGGLTSRMSGLWDKGIQSMMNGTLTWKNAMNAIFTELAGAFVQSMITAPMKKYAASLATRLAVKLGFIKTETAAEVAGQAAQTGAVVAGETTKTMATSTGALARLAIKAGEAIKSIMMYAWEAMAGAFKAMVSIPYIGPVLAVAAGASALALVGGLAGKIKSARGGYDIPAGVNPVTQLHEEEMVLPKQHANTIRALGKSLTSDGGIGGGGGNSAQTFNNFTIQAWDSKDVRRFMEKHGRELAGGLKGYNRNFGR</sequence>
<dbReference type="EMBL" id="PGOZ01000001">
    <property type="protein sequence ID" value="PJI34072.1"/>
    <property type="molecule type" value="Genomic_DNA"/>
</dbReference>
<comment type="caution">
    <text evidence="4">The sequence shown here is derived from an EMBL/GenBank/DDBJ whole genome shotgun (WGS) entry which is preliminary data.</text>
</comment>
<evidence type="ECO:0000256" key="2">
    <source>
        <dbReference type="SAM" id="MobiDB-lite"/>
    </source>
</evidence>
<gene>
    <name evidence="4" type="ORF">CU320_01685</name>
</gene>
<evidence type="ECO:0000256" key="3">
    <source>
        <dbReference type="SAM" id="Phobius"/>
    </source>
</evidence>
<organism evidence="4 5">
    <name type="scientific">Acinetobacter pseudolwoffii</name>
    <dbReference type="NCBI Taxonomy" id="2053287"/>
    <lineage>
        <taxon>Bacteria</taxon>
        <taxon>Pseudomonadati</taxon>
        <taxon>Pseudomonadota</taxon>
        <taxon>Gammaproteobacteria</taxon>
        <taxon>Moraxellales</taxon>
        <taxon>Moraxellaceae</taxon>
        <taxon>Acinetobacter</taxon>
    </lineage>
</organism>
<dbReference type="RefSeq" id="WP_100357087.1">
    <property type="nucleotide sequence ID" value="NZ_PGOZ01000001.1"/>
</dbReference>
<dbReference type="Proteomes" id="UP000242351">
    <property type="component" value="Unassembled WGS sequence"/>
</dbReference>
<keyword evidence="3" id="KW-0472">Membrane</keyword>
<feature type="region of interest" description="Disordered" evidence="2">
    <location>
        <begin position="507"/>
        <end position="549"/>
    </location>
</feature>
<dbReference type="AlphaFoldDB" id="A0A2H9UQT5"/>
<evidence type="ECO:0000256" key="1">
    <source>
        <dbReference type="SAM" id="Coils"/>
    </source>
</evidence>
<evidence type="ECO:0000313" key="4">
    <source>
        <dbReference type="EMBL" id="PJI34072.1"/>
    </source>
</evidence>
<feature type="transmembrane region" description="Helical" evidence="3">
    <location>
        <begin position="81"/>
        <end position="102"/>
    </location>
</feature>
<accession>A0A2H9UQT5</accession>
<feature type="coiled-coil region" evidence="1">
    <location>
        <begin position="656"/>
        <end position="683"/>
    </location>
</feature>
<proteinExistence type="predicted"/>
<feature type="transmembrane region" description="Helical" evidence="3">
    <location>
        <begin position="877"/>
        <end position="898"/>
    </location>
</feature>
<protein>
    <submittedName>
        <fullName evidence="4">Phage tail protein</fullName>
    </submittedName>
</protein>
<keyword evidence="1" id="KW-0175">Coiled coil</keyword>
<reference evidence="4 5" key="2">
    <citation type="submission" date="2017-12" db="EMBL/GenBank/DDBJ databases">
        <title>Revising the taxonomy of the Acinetobacter lwoffii group: the description of Acinetobacter pseudolwoffii sp. nov. and emended description of Acinetobacter lwoffii.</title>
        <authorList>
            <person name="Nemec A."/>
        </authorList>
    </citation>
    <scope>NUCLEOTIDE SEQUENCE [LARGE SCALE GENOMIC DNA]</scope>
    <source>
        <strain evidence="4 5">ANC 5347</strain>
    </source>
</reference>